<dbReference type="Pfam" id="PF00550">
    <property type="entry name" value="PP-binding"/>
    <property type="match status" value="2"/>
</dbReference>
<feature type="region of interest" description="Disordered" evidence="4">
    <location>
        <begin position="13"/>
        <end position="33"/>
    </location>
</feature>
<dbReference type="InterPro" id="IPR023213">
    <property type="entry name" value="CAT-like_dom_sf"/>
</dbReference>
<keyword evidence="7" id="KW-1185">Reference proteome</keyword>
<dbReference type="InterPro" id="IPR045851">
    <property type="entry name" value="AMP-bd_C_sf"/>
</dbReference>
<dbReference type="PROSITE" id="PS50075">
    <property type="entry name" value="CARRIER"/>
    <property type="match status" value="2"/>
</dbReference>
<evidence type="ECO:0000259" key="5">
    <source>
        <dbReference type="PROSITE" id="PS50075"/>
    </source>
</evidence>
<dbReference type="PROSITE" id="PS00455">
    <property type="entry name" value="AMP_BINDING"/>
    <property type="match status" value="1"/>
</dbReference>
<dbReference type="Gene3D" id="3.30.559.10">
    <property type="entry name" value="Chloramphenicol acetyltransferase-like domain"/>
    <property type="match status" value="2"/>
</dbReference>
<dbReference type="Gene3D" id="3.30.300.30">
    <property type="match status" value="1"/>
</dbReference>
<feature type="compositionally biased region" description="Polar residues" evidence="4">
    <location>
        <begin position="24"/>
        <end position="33"/>
    </location>
</feature>
<evidence type="ECO:0000256" key="1">
    <source>
        <dbReference type="ARBA" id="ARBA00022450"/>
    </source>
</evidence>
<dbReference type="InterPro" id="IPR020845">
    <property type="entry name" value="AMP-binding_CS"/>
</dbReference>
<keyword evidence="3" id="KW-0436">Ligase</keyword>
<evidence type="ECO:0000256" key="3">
    <source>
        <dbReference type="ARBA" id="ARBA00022598"/>
    </source>
</evidence>
<keyword evidence="2" id="KW-0597">Phosphoprotein</keyword>
<dbReference type="Proteomes" id="UP001408356">
    <property type="component" value="Unassembled WGS sequence"/>
</dbReference>
<dbReference type="SUPFAM" id="SSF56801">
    <property type="entry name" value="Acetyl-CoA synthetase-like"/>
    <property type="match status" value="1"/>
</dbReference>
<name>A0ABR2UX79_9PEZI</name>
<dbReference type="InterPro" id="IPR000873">
    <property type="entry name" value="AMP-dep_synth/lig_dom"/>
</dbReference>
<dbReference type="SUPFAM" id="SSF52777">
    <property type="entry name" value="CoA-dependent acyltransferases"/>
    <property type="match status" value="4"/>
</dbReference>
<dbReference type="InterPro" id="IPR042099">
    <property type="entry name" value="ANL_N_sf"/>
</dbReference>
<dbReference type="InterPro" id="IPR020806">
    <property type="entry name" value="PKS_PP-bd"/>
</dbReference>
<reference evidence="6 7" key="1">
    <citation type="journal article" date="2024" name="J. Plant Pathol.">
        <title>Sequence and assembly of the genome of Seiridium unicorne, isolate CBS 538.82, causal agent of cypress canker disease.</title>
        <authorList>
            <person name="Scali E."/>
            <person name="Rocca G.D."/>
            <person name="Danti R."/>
            <person name="Garbelotto M."/>
            <person name="Barberini S."/>
            <person name="Baroncelli R."/>
            <person name="Emiliani G."/>
        </authorList>
    </citation>
    <scope>NUCLEOTIDE SEQUENCE [LARGE SCALE GENOMIC DNA]</scope>
    <source>
        <strain evidence="6 7">BM-138-508</strain>
    </source>
</reference>
<dbReference type="Pfam" id="PF00501">
    <property type="entry name" value="AMP-binding"/>
    <property type="match status" value="1"/>
</dbReference>
<gene>
    <name evidence="6" type="ORF">SUNI508_07470</name>
</gene>
<proteinExistence type="predicted"/>
<dbReference type="InterPro" id="IPR001242">
    <property type="entry name" value="Condensation_dom"/>
</dbReference>
<dbReference type="Pfam" id="PF00668">
    <property type="entry name" value="Condensation"/>
    <property type="match status" value="2"/>
</dbReference>
<evidence type="ECO:0000313" key="6">
    <source>
        <dbReference type="EMBL" id="KAK9418949.1"/>
    </source>
</evidence>
<dbReference type="Gene3D" id="1.10.1200.10">
    <property type="entry name" value="ACP-like"/>
    <property type="match status" value="2"/>
</dbReference>
<accession>A0ABR2UX79</accession>
<evidence type="ECO:0000256" key="2">
    <source>
        <dbReference type="ARBA" id="ARBA00022553"/>
    </source>
</evidence>
<dbReference type="InterPro" id="IPR009081">
    <property type="entry name" value="PP-bd_ACP"/>
</dbReference>
<comment type="caution">
    <text evidence="6">The sequence shown here is derived from an EMBL/GenBank/DDBJ whole genome shotgun (WGS) entry which is preliminary data.</text>
</comment>
<dbReference type="CDD" id="cd05918">
    <property type="entry name" value="A_NRPS_SidN3_like"/>
    <property type="match status" value="1"/>
</dbReference>
<dbReference type="Gene3D" id="3.40.50.12780">
    <property type="entry name" value="N-terminal domain of ligase-like"/>
    <property type="match status" value="1"/>
</dbReference>
<dbReference type="PROSITE" id="PS00012">
    <property type="entry name" value="PHOSPHOPANTETHEINE"/>
    <property type="match status" value="1"/>
</dbReference>
<dbReference type="InterPro" id="IPR006162">
    <property type="entry name" value="Ppantetheine_attach_site"/>
</dbReference>
<dbReference type="SUPFAM" id="SSF47336">
    <property type="entry name" value="ACP-like"/>
    <property type="match status" value="2"/>
</dbReference>
<dbReference type="SMART" id="SM00823">
    <property type="entry name" value="PKS_PP"/>
    <property type="match status" value="2"/>
</dbReference>
<organism evidence="6 7">
    <name type="scientific">Seiridium unicorne</name>
    <dbReference type="NCBI Taxonomy" id="138068"/>
    <lineage>
        <taxon>Eukaryota</taxon>
        <taxon>Fungi</taxon>
        <taxon>Dikarya</taxon>
        <taxon>Ascomycota</taxon>
        <taxon>Pezizomycotina</taxon>
        <taxon>Sordariomycetes</taxon>
        <taxon>Xylariomycetidae</taxon>
        <taxon>Amphisphaeriales</taxon>
        <taxon>Sporocadaceae</taxon>
        <taxon>Seiridium</taxon>
    </lineage>
</organism>
<dbReference type="EMBL" id="JARVKF010000331">
    <property type="protein sequence ID" value="KAK9418949.1"/>
    <property type="molecule type" value="Genomic_DNA"/>
</dbReference>
<dbReference type="PANTHER" id="PTHR45527:SF1">
    <property type="entry name" value="FATTY ACID SYNTHASE"/>
    <property type="match status" value="1"/>
</dbReference>
<keyword evidence="1" id="KW-0596">Phosphopantetheine</keyword>
<feature type="domain" description="Carrier" evidence="5">
    <location>
        <begin position="1088"/>
        <end position="1166"/>
    </location>
</feature>
<feature type="domain" description="Carrier" evidence="5">
    <location>
        <begin position="33"/>
        <end position="109"/>
    </location>
</feature>
<protein>
    <submittedName>
        <fullName evidence="6">Carrier domain-containing protein</fullName>
    </submittedName>
</protein>
<evidence type="ECO:0000256" key="4">
    <source>
        <dbReference type="SAM" id="MobiDB-lite"/>
    </source>
</evidence>
<dbReference type="PANTHER" id="PTHR45527">
    <property type="entry name" value="NONRIBOSOMAL PEPTIDE SYNTHETASE"/>
    <property type="match status" value="1"/>
</dbReference>
<dbReference type="InterPro" id="IPR036736">
    <property type="entry name" value="ACP-like_sf"/>
</dbReference>
<evidence type="ECO:0000313" key="7">
    <source>
        <dbReference type="Proteomes" id="UP001408356"/>
    </source>
</evidence>
<dbReference type="Gene3D" id="3.30.559.30">
    <property type="entry name" value="Nonribosomal peptide synthetase, condensation domain"/>
    <property type="match status" value="2"/>
</dbReference>
<sequence>MLPIGGVQDTVDGLASSGDALKPNHNSSLDSEPVQTEVQFKIRAIWAKVLKDESSSFNGDDVFFDVGGDSITAQHLIDAAAKDGIHLTMEQIFMHASLEDMAEIAQMAVPSTELSSVEGGDSLLDLDQLDTIAKNLNLPSGSIESAYGLTPMQESLLVEEEERPNSYMRQFVFRVGSSYGQDKRQVVIQEDAEAIPWITVNSSLAAFLEQDAQAPMVVGDSFFRYTIVDQAETGDKHFVWTASHALCDGHFVFEVLSDVTRQYQGEALPARPPFHLFVQSPAVKPEPTHERQFWTRALSEVHPRPYPPLPQQLEFRANPNTLLEHYITLEQLPPFGVTRSLLLRAAWAMLLSHYAGTEEVGFGTINNGRSSVIPNVSLITGPTINLVPVVLRVDPKQPVSALLSRVRLQAAEMMPFEHSGLSRIRKLLATDNSQHPTALDLRSLLVVHRASFTGTIAPWIQKLGLEYLDGLGKKEQHPYPLVFTFILSDEGTDATHILLRIEHDERVIPSPQALRLAQHLQAIITQLSHATQDTAIESILPLSDHDLNQISRWNASTPPAKETCLHHLFEHQARRQPDATAVCSLDHSLTYAEVNAYASTLAMQLVERSVRPEVFVGVCFEKSIWTVVAILAVFKAGGVYVPIDPAHPPGRIQEIVQTVGIRVAVASPTGGRILGEIINPEDTSIIQVQENIAPRPWIEPLQVAKPSDTAYLLFTSGSTGKPKGILMPYRAICTSILYHGLAFGASSNWRTLQFCAHTFDLSIAEFFTTLSFGGCICVPSEEDRTNNLAGVITSLAANTLIVVPTVANLLFSDEVPTLETLILSGEPIPKESITRWADHVNLTCAYGPSETAVWCSGNINVSRDAHQAHGGHSIGGTMWVVDADDYGKLAAVGCIGEIAISGAILGGGYFGDKATTDAAFVMAPEWIRELTGDTMLYRSGDLGRYNPDGSFQVVGRRDTQGGLATAALAFLPQVGLASRRIVAVVSQAKSGLDHGATVAPAVQGQTAPITYRPRGSSEVLITKLQQRLLLTLPDYMIPSKWIVLDKMPLLISGKIDRKRLKLWVQDMSVDTYNEVVGSDQDNADNVAVVAGSLADKLRRLWGSVLPVSVDEIGMNTSFFAAGGDSIAAIQIVSQARRILPNLRISARAIINAKTLGNLATLLEDEEQREREQLQHEAKAASASFQRLDPGSGLGLLASYQSLVASRLAAKPTTVNVQVEDAYSLSAFQREIFRARDANPVVLLMSRRMELWSLTQQPLSLPRLASAWRNVVVRFPILRSIFLKDAPSRLGLPAIQVLLSPDAAADAGVLVSESSADDPEPVFDDLIVPPVDGSFLPHRAHVIRHGKRTYMHVEMDHLLIDGWSLGLIKKALLEAYETESTYSGAVGSYKAFVAAQAGPERVLADDEYWSHLVRDLSPSLLSSVLPEPDPASRQSKRLRKTLVPLPSISAASLIPYSAVHGITPASLFSAAWAQTLSHFTGLRDVAYEFLVSGRDEDLGEDLGASTWELVGCCINVLVHRVRVDTELTELASRIQEASDEGVRRQSSNVREVAQSVTSAKLFDTAINFQRRPAAVENDSHTLRVDDDLKRSVDPWHFDVLVRVLHITDDNTVRLSLEFFEQDYSQEAMQIVGEHWWQIVHNLAAA</sequence>